<organism evidence="2 3">
    <name type="scientific">Candidatus Argoarchaeum ethanivorans</name>
    <dbReference type="NCBI Taxonomy" id="2608793"/>
    <lineage>
        <taxon>Archaea</taxon>
        <taxon>Methanobacteriati</taxon>
        <taxon>Methanobacteriota</taxon>
        <taxon>Stenosarchaea group</taxon>
        <taxon>Methanomicrobia</taxon>
        <taxon>Methanosarcinales</taxon>
        <taxon>Methanosarcinales incertae sedis</taxon>
        <taxon>GOM Arc I cluster</taxon>
        <taxon>Candidatus Argoarchaeum</taxon>
    </lineage>
</organism>
<protein>
    <submittedName>
        <fullName evidence="2">Integrase core domain protein</fullName>
    </submittedName>
</protein>
<dbReference type="EMBL" id="CAJHIS010000009">
    <property type="protein sequence ID" value="CAD6493113.1"/>
    <property type="molecule type" value="Genomic_DNA"/>
</dbReference>
<dbReference type="SUPFAM" id="SSF53098">
    <property type="entry name" value="Ribonuclease H-like"/>
    <property type="match status" value="1"/>
</dbReference>
<dbReference type="AlphaFoldDB" id="A0A811TBV3"/>
<dbReference type="PROSITE" id="PS50994">
    <property type="entry name" value="INTEGRASE"/>
    <property type="match status" value="1"/>
</dbReference>
<accession>A0A811TBV3</accession>
<reference evidence="2" key="1">
    <citation type="submission" date="2020-10" db="EMBL/GenBank/DDBJ databases">
        <authorList>
            <person name="Hahn C.J."/>
            <person name="Laso-Perez R."/>
            <person name="Vulcano F."/>
            <person name="Vaziourakis K.-M."/>
            <person name="Stokke R."/>
            <person name="Steen I.H."/>
            <person name="Teske A."/>
            <person name="Boetius A."/>
            <person name="Liebeke M."/>
            <person name="Amann R."/>
            <person name="Knittel K."/>
        </authorList>
    </citation>
    <scope>NUCLEOTIDE SEQUENCE</scope>
    <source>
        <strain evidence="2">Gfbio:e3339647-f889-4370-9287-4fb5cb688e4c:AG392D22_GoMArc1</strain>
    </source>
</reference>
<dbReference type="InterPro" id="IPR036397">
    <property type="entry name" value="RNaseH_sf"/>
</dbReference>
<sequence length="305" mass="35832">MVKMSDRKIRLAIKWVLKKGETTSNVARDLKVSQRRVQQFVKHFKETGEYPILNMNRRPKTYLTDEQKKIIQRAHVESFLGAKLLRHHISTKYGQNIPQNKIHKYLLELGLAKPNIRKQKKRKRCRYEREHSLSLLHADWCEYKGTQVIAYEDDASRKILSIGEFDNATTENAIHVLKEAENQAAVFNALIEGLNTDRGAQFYPNKRDKNGKAESVFQNYLQSRGIRHIPSKRNNPQTNGKMERLIQTYKRHRDKFDSADEFKEWYNARIHGALKLEWGETPNDAFIRKLKPESLLGLFFKINGW</sequence>
<dbReference type="Gene3D" id="3.30.420.10">
    <property type="entry name" value="Ribonuclease H-like superfamily/Ribonuclease H"/>
    <property type="match status" value="1"/>
</dbReference>
<evidence type="ECO:0000259" key="1">
    <source>
        <dbReference type="PROSITE" id="PS50994"/>
    </source>
</evidence>
<dbReference type="InterPro" id="IPR012337">
    <property type="entry name" value="RNaseH-like_sf"/>
</dbReference>
<dbReference type="Proteomes" id="UP000634805">
    <property type="component" value="Unassembled WGS sequence"/>
</dbReference>
<evidence type="ECO:0000313" key="2">
    <source>
        <dbReference type="EMBL" id="CAD6493113.1"/>
    </source>
</evidence>
<dbReference type="GO" id="GO:0003676">
    <property type="term" value="F:nucleic acid binding"/>
    <property type="evidence" value="ECO:0007669"/>
    <property type="project" value="InterPro"/>
</dbReference>
<comment type="caution">
    <text evidence="2">The sequence shown here is derived from an EMBL/GenBank/DDBJ whole genome shotgun (WGS) entry which is preliminary data.</text>
</comment>
<name>A0A811TBV3_9EURY</name>
<evidence type="ECO:0000313" key="3">
    <source>
        <dbReference type="Proteomes" id="UP000634805"/>
    </source>
</evidence>
<feature type="domain" description="Integrase catalytic" evidence="1">
    <location>
        <begin position="126"/>
        <end position="251"/>
    </location>
</feature>
<dbReference type="SUPFAM" id="SSF46689">
    <property type="entry name" value="Homeodomain-like"/>
    <property type="match status" value="1"/>
</dbReference>
<dbReference type="InterPro" id="IPR001584">
    <property type="entry name" value="Integrase_cat-core"/>
</dbReference>
<proteinExistence type="predicted"/>
<dbReference type="InterPro" id="IPR009057">
    <property type="entry name" value="Homeodomain-like_sf"/>
</dbReference>
<dbReference type="GO" id="GO:0015074">
    <property type="term" value="P:DNA integration"/>
    <property type="evidence" value="ECO:0007669"/>
    <property type="project" value="InterPro"/>
</dbReference>
<gene>
    <name evidence="2" type="ORF">EMLJLAPB_00447</name>
</gene>